<feature type="domain" description="Choline/carnitine acyltransferase" evidence="18">
    <location>
        <begin position="175"/>
        <end position="755"/>
    </location>
</feature>
<protein>
    <recommendedName>
        <fullName evidence="4">carnitine O-palmitoyltransferase</fullName>
        <ecNumber evidence="4">2.3.1.21</ecNumber>
    </recommendedName>
</protein>
<evidence type="ECO:0000256" key="11">
    <source>
        <dbReference type="ARBA" id="ARBA00023128"/>
    </source>
</evidence>
<dbReference type="FunFam" id="3.30.559.70:FF:000001">
    <property type="entry name" value="Carnitine O-palmitoyltransferase 1, liver isoform"/>
    <property type="match status" value="1"/>
</dbReference>
<keyword evidence="9 17" id="KW-1133">Transmembrane helix</keyword>
<evidence type="ECO:0000256" key="14">
    <source>
        <dbReference type="ARBA" id="ARBA00048480"/>
    </source>
</evidence>
<sequence>MAEAHQAVAFQFTVGPDGIDLQLSHEALRQIYLSGLHSWKKRFIRFKNGVMTGVYPGSPGGFMVVVVSYMSYNRYYQLDPSRGIMTKLGEYLPLSRYMSSDSQKIVGGVLVGTGLWVSIIMVMRNVLKCLLSWHGWMSQRHGSVSYGTHLWMLLVKIFSGRKPMLYSFQNSLPRLPVPAVKDTCRRYLESVRPLMENEQFERMKGLAKDFEKNLGPRLQWYLKLKSWWASNYVSDWWEEYIYLRGRSPIMVNSNYYAMDFLYVFPTSIQAARAGNAIHAIMLYRRKLDRAQIKPLMLLHTIPMCSAQYERMFNTSRVPGVDTDILMHVNDTKHIVVYHKGRFFKVGMFYDGRLLLPREIEQQMERILADTSEPSPGEAKLAALTAGDRTPWAKARETYFNRGKNKQALDTIEKAAFFVTLDDSEQRYDEKNPVRSLDKYAKSLLHGECYDRWFDKSFNLIIFKNGTMGLNAEHSWADAPIIGHLWEHVLSMDPVKLGYTEEGHCNGEPHPNVPGPQRLQWDITPECEEVIESSLTVAKNLANDVDCHIIPFSTFGKGLIKKCRTSPDAFIQIALQLAHYRDKGKFCLTYEASMTRLFREGRTETVRSCTMETCAFVRSMIRDETREERMKLLKVAAEKHQDMYRLAMTGQGIDRHLFCLYVVSKYLGEDSAFLKEVLSEPWRLSTSQTPLQQMELFDLIKHPEYVTSGGGFGPVADDGYGVSYIILGENLINFHISSKHSSPETDSHRFGGHIKQAMMDILDLFQLDKKGIK</sequence>
<keyword evidence="5" id="KW-0813">Transport</keyword>
<evidence type="ECO:0000313" key="21">
    <source>
        <dbReference type="Proteomes" id="UP000261520"/>
    </source>
</evidence>
<dbReference type="Ensembl" id="ENSPMGT00000008193.1">
    <property type="protein sequence ID" value="ENSPMGP00000007704.1"/>
    <property type="gene ID" value="ENSPMGG00000006381.1"/>
</dbReference>
<evidence type="ECO:0000256" key="2">
    <source>
        <dbReference type="ARBA" id="ARBA00005005"/>
    </source>
</evidence>
<evidence type="ECO:0000256" key="5">
    <source>
        <dbReference type="ARBA" id="ARBA00022448"/>
    </source>
</evidence>
<dbReference type="Pfam" id="PF16484">
    <property type="entry name" value="CPT_N"/>
    <property type="match status" value="1"/>
</dbReference>
<evidence type="ECO:0000256" key="10">
    <source>
        <dbReference type="ARBA" id="ARBA00023098"/>
    </source>
</evidence>
<comment type="pathway">
    <text evidence="2">Lipid metabolism; fatty acid beta-oxidation.</text>
</comment>
<feature type="transmembrane region" description="Helical" evidence="17">
    <location>
        <begin position="105"/>
        <end position="127"/>
    </location>
</feature>
<evidence type="ECO:0000259" key="18">
    <source>
        <dbReference type="Pfam" id="PF00755"/>
    </source>
</evidence>
<dbReference type="Proteomes" id="UP000261520">
    <property type="component" value="Unplaced"/>
</dbReference>
<evidence type="ECO:0000256" key="7">
    <source>
        <dbReference type="ARBA" id="ARBA00022692"/>
    </source>
</evidence>
<evidence type="ECO:0000313" key="20">
    <source>
        <dbReference type="Ensembl" id="ENSPMGP00000007704.1"/>
    </source>
</evidence>
<evidence type="ECO:0000256" key="16">
    <source>
        <dbReference type="RuleBase" id="RU003801"/>
    </source>
</evidence>
<keyword evidence="11" id="KW-0496">Mitochondrion</keyword>
<dbReference type="FunFam" id="3.30.559.10:FF:000042">
    <property type="entry name" value="Carnitine Palmitoyl Transferase"/>
    <property type="match status" value="1"/>
</dbReference>
<evidence type="ECO:0000256" key="4">
    <source>
        <dbReference type="ARBA" id="ARBA00013243"/>
    </source>
</evidence>
<dbReference type="InterPro" id="IPR039551">
    <property type="entry name" value="Cho/carn_acyl_trans"/>
</dbReference>
<accession>A0A3B3ZT98</accession>
<dbReference type="PROSITE" id="PS00440">
    <property type="entry name" value="ACYLTRANSF_C_2"/>
    <property type="match status" value="1"/>
</dbReference>
<keyword evidence="12 17" id="KW-0472">Membrane</keyword>
<keyword evidence="13 16" id="KW-0012">Acyltransferase</keyword>
<dbReference type="GO" id="GO:0006635">
    <property type="term" value="P:fatty acid beta-oxidation"/>
    <property type="evidence" value="ECO:0007669"/>
    <property type="project" value="UniProtKB-UniPathway"/>
</dbReference>
<dbReference type="Pfam" id="PF00755">
    <property type="entry name" value="Carn_acyltransf"/>
    <property type="match status" value="1"/>
</dbReference>
<evidence type="ECO:0000256" key="1">
    <source>
        <dbReference type="ARBA" id="ARBA00004374"/>
    </source>
</evidence>
<comment type="catalytic activity">
    <reaction evidence="14">
        <text>(R)-carnitine + hexadecanoyl-CoA = O-hexadecanoyl-(R)-carnitine + CoA</text>
        <dbReference type="Rhea" id="RHEA:12661"/>
        <dbReference type="ChEBI" id="CHEBI:16347"/>
        <dbReference type="ChEBI" id="CHEBI:17490"/>
        <dbReference type="ChEBI" id="CHEBI:57287"/>
        <dbReference type="ChEBI" id="CHEBI:57379"/>
        <dbReference type="EC" id="2.3.1.21"/>
    </reaction>
    <physiologicalReaction direction="left-to-right" evidence="14">
        <dbReference type="Rhea" id="RHEA:12662"/>
    </physiologicalReaction>
</comment>
<feature type="domain" description="Carnitine O-palmitoyltransferase N-terminal" evidence="19">
    <location>
        <begin position="1"/>
        <end position="47"/>
    </location>
</feature>
<keyword evidence="10" id="KW-0443">Lipid metabolism</keyword>
<evidence type="ECO:0000256" key="8">
    <source>
        <dbReference type="ARBA" id="ARBA00022832"/>
    </source>
</evidence>
<evidence type="ECO:0000256" key="9">
    <source>
        <dbReference type="ARBA" id="ARBA00022989"/>
    </source>
</evidence>
<evidence type="ECO:0000256" key="3">
    <source>
        <dbReference type="ARBA" id="ARBA00005232"/>
    </source>
</evidence>
<dbReference type="PANTHER" id="PTHR22589">
    <property type="entry name" value="CARNITINE O-ACYLTRANSFERASE"/>
    <property type="match status" value="1"/>
</dbReference>
<name>A0A3B3ZT98_9GOBI</name>
<dbReference type="GO" id="GO:0009437">
    <property type="term" value="P:carnitine metabolic process"/>
    <property type="evidence" value="ECO:0007669"/>
    <property type="project" value="TreeGrafter"/>
</dbReference>
<dbReference type="EC" id="2.3.1.21" evidence="4"/>
<dbReference type="UniPathway" id="UPA00659"/>
<dbReference type="STRING" id="409849.ENSPMGP00000007704"/>
<evidence type="ECO:0000256" key="6">
    <source>
        <dbReference type="ARBA" id="ARBA00022679"/>
    </source>
</evidence>
<organism evidence="20 21">
    <name type="scientific">Periophthalmus magnuspinnatus</name>
    <dbReference type="NCBI Taxonomy" id="409849"/>
    <lineage>
        <taxon>Eukaryota</taxon>
        <taxon>Metazoa</taxon>
        <taxon>Chordata</taxon>
        <taxon>Craniata</taxon>
        <taxon>Vertebrata</taxon>
        <taxon>Euteleostomi</taxon>
        <taxon>Actinopterygii</taxon>
        <taxon>Neopterygii</taxon>
        <taxon>Teleostei</taxon>
        <taxon>Neoteleostei</taxon>
        <taxon>Acanthomorphata</taxon>
        <taxon>Gobiaria</taxon>
        <taxon>Gobiiformes</taxon>
        <taxon>Gobioidei</taxon>
        <taxon>Gobiidae</taxon>
        <taxon>Oxudercinae</taxon>
        <taxon>Periophthalmus</taxon>
    </lineage>
</organism>
<dbReference type="Gene3D" id="3.30.559.10">
    <property type="entry name" value="Chloramphenicol acetyltransferase-like domain"/>
    <property type="match status" value="1"/>
</dbReference>
<evidence type="ECO:0000256" key="13">
    <source>
        <dbReference type="ARBA" id="ARBA00023315"/>
    </source>
</evidence>
<dbReference type="PANTHER" id="PTHR22589:SF55">
    <property type="entry name" value="CARNITINE O-PALMITOYLTRANSFERASE 1, BRAIN ISOFORM"/>
    <property type="match status" value="1"/>
</dbReference>
<dbReference type="Gene3D" id="3.30.559.70">
    <property type="entry name" value="Choline/Carnitine o-acyltransferase, domain 2"/>
    <property type="match status" value="1"/>
</dbReference>
<feature type="transmembrane region" description="Helical" evidence="17">
    <location>
        <begin position="50"/>
        <end position="72"/>
    </location>
</feature>
<dbReference type="GO" id="GO:0004095">
    <property type="term" value="F:carnitine O-palmitoyltransferase activity"/>
    <property type="evidence" value="ECO:0007669"/>
    <property type="project" value="UniProtKB-EC"/>
</dbReference>
<dbReference type="SUPFAM" id="SSF52777">
    <property type="entry name" value="CoA-dependent acyltransferases"/>
    <property type="match status" value="2"/>
</dbReference>
<proteinExistence type="inferred from homology"/>
<dbReference type="InterPro" id="IPR042231">
    <property type="entry name" value="Cho/carn_acyl_trans_2"/>
</dbReference>
<dbReference type="AlphaFoldDB" id="A0A3B3ZT98"/>
<reference evidence="20" key="2">
    <citation type="submission" date="2025-09" db="UniProtKB">
        <authorList>
            <consortium name="Ensembl"/>
        </authorList>
    </citation>
    <scope>IDENTIFICATION</scope>
</reference>
<keyword evidence="21" id="KW-1185">Reference proteome</keyword>
<keyword evidence="6 16" id="KW-0808">Transferase</keyword>
<evidence type="ECO:0000256" key="17">
    <source>
        <dbReference type="SAM" id="Phobius"/>
    </source>
</evidence>
<evidence type="ECO:0000256" key="15">
    <source>
        <dbReference type="PIRSR" id="PIRSR600542-1"/>
    </source>
</evidence>
<dbReference type="InterPro" id="IPR023213">
    <property type="entry name" value="CAT-like_dom_sf"/>
</dbReference>
<dbReference type="InterPro" id="IPR000542">
    <property type="entry name" value="Carn_acyl_trans"/>
</dbReference>
<dbReference type="Gene3D" id="6.10.250.1760">
    <property type="match status" value="1"/>
</dbReference>
<reference evidence="20" key="1">
    <citation type="submission" date="2025-08" db="UniProtKB">
        <authorList>
            <consortium name="Ensembl"/>
        </authorList>
    </citation>
    <scope>IDENTIFICATION</scope>
</reference>
<keyword evidence="7 17" id="KW-0812">Transmembrane</keyword>
<evidence type="ECO:0000259" key="19">
    <source>
        <dbReference type="Pfam" id="PF16484"/>
    </source>
</evidence>
<comment type="similarity">
    <text evidence="3 16">Belongs to the carnitine/choline acetyltransferase family.</text>
</comment>
<keyword evidence="8" id="KW-0276">Fatty acid metabolism</keyword>
<comment type="subcellular location">
    <subcellularLocation>
        <location evidence="1">Mitochondrion outer membrane</location>
        <topology evidence="1">Multi-pass membrane protein</topology>
    </subcellularLocation>
</comment>
<feature type="active site" description="Proton acceptor" evidence="15">
    <location>
        <position position="473"/>
    </location>
</feature>
<dbReference type="InterPro" id="IPR032476">
    <property type="entry name" value="CPT_N"/>
</dbReference>
<dbReference type="GO" id="GO:0005741">
    <property type="term" value="C:mitochondrial outer membrane"/>
    <property type="evidence" value="ECO:0007669"/>
    <property type="project" value="UniProtKB-SubCell"/>
</dbReference>
<evidence type="ECO:0000256" key="12">
    <source>
        <dbReference type="ARBA" id="ARBA00023136"/>
    </source>
</evidence>